<keyword evidence="1" id="KW-0949">S-adenosyl-L-methionine</keyword>
<dbReference type="InterPro" id="IPR006638">
    <property type="entry name" value="Elp3/MiaA/NifB-like_rSAM"/>
</dbReference>
<dbReference type="InterPro" id="IPR007197">
    <property type="entry name" value="rSAM"/>
</dbReference>
<dbReference type="EMBL" id="JBJHZZ010000028">
    <property type="protein sequence ID" value="MFL0248723.1"/>
    <property type="molecule type" value="Genomic_DNA"/>
</dbReference>
<gene>
    <name evidence="6" type="ORF">ACJDUG_17420</name>
</gene>
<evidence type="ECO:0000256" key="4">
    <source>
        <dbReference type="ARBA" id="ARBA00023014"/>
    </source>
</evidence>
<name>A0ABW8TAG5_9CLOT</name>
<dbReference type="InterPro" id="IPR013785">
    <property type="entry name" value="Aldolase_TIM"/>
</dbReference>
<feature type="domain" description="Radical SAM core" evidence="5">
    <location>
        <begin position="26"/>
        <end position="242"/>
    </location>
</feature>
<dbReference type="RefSeq" id="WP_406771150.1">
    <property type="nucleotide sequence ID" value="NZ_JBJHZZ010000028.1"/>
</dbReference>
<organism evidence="6 7">
    <name type="scientific">Candidatus Clostridium stratigraminis</name>
    <dbReference type="NCBI Taxonomy" id="3381661"/>
    <lineage>
        <taxon>Bacteria</taxon>
        <taxon>Bacillati</taxon>
        <taxon>Bacillota</taxon>
        <taxon>Clostridia</taxon>
        <taxon>Eubacteriales</taxon>
        <taxon>Clostridiaceae</taxon>
        <taxon>Clostridium</taxon>
    </lineage>
</organism>
<dbReference type="SFLD" id="SFLDG01067">
    <property type="entry name" value="SPASM/twitch_domain_containing"/>
    <property type="match status" value="1"/>
</dbReference>
<dbReference type="PANTHER" id="PTHR11228:SF7">
    <property type="entry name" value="PQQA PEPTIDE CYCLASE"/>
    <property type="match status" value="1"/>
</dbReference>
<sequence>MEEIDERLHMQLLNFDDDKRKEWIANRKPFSVLFEITAKCNMNCIHCYLQHVHAAKEMSFEKIIEIIDILYEKGILFLTLTGGEILTRKDFLQIYIYAKKKGFLVELFTNGYLFNEDIINALAEYPPLLVDISLYGANEETYKKVTGISDAFSKVIENCKRLKEANVRVSLKSPIIDLTLPELNEMKKLAETLGIPFVYTFEICSTIDKDTRPKNHLVDMAEILRHEFANYYEQIKNGTRNDILNYEEVIGTLKNNKMVYSCNVAVNSFVIDFQGNMCPCMKLRHCGIKLSSSNYDNIWADFDKYNKQVATDKYKCKGCDAQYYCDICPADMDLLFGNPEYRADDACKCALIRKAFYEKEISLEQALERANTKKREVYT</sequence>
<dbReference type="Proteomes" id="UP001623591">
    <property type="component" value="Unassembled WGS sequence"/>
</dbReference>
<reference evidence="6 7" key="1">
    <citation type="submission" date="2024-11" db="EMBL/GenBank/DDBJ databases">
        <authorList>
            <person name="Heng Y.C."/>
            <person name="Lim A.C.H."/>
            <person name="Lee J.K.Y."/>
            <person name="Kittelmann S."/>
        </authorList>
    </citation>
    <scope>NUCLEOTIDE SEQUENCE [LARGE SCALE GENOMIC DNA]</scope>
    <source>
        <strain evidence="6 7">WILCCON 0185</strain>
    </source>
</reference>
<evidence type="ECO:0000256" key="3">
    <source>
        <dbReference type="ARBA" id="ARBA00023004"/>
    </source>
</evidence>
<dbReference type="PANTHER" id="PTHR11228">
    <property type="entry name" value="RADICAL SAM DOMAIN PROTEIN"/>
    <property type="match status" value="1"/>
</dbReference>
<dbReference type="SUPFAM" id="SSF102114">
    <property type="entry name" value="Radical SAM enzymes"/>
    <property type="match status" value="1"/>
</dbReference>
<evidence type="ECO:0000313" key="7">
    <source>
        <dbReference type="Proteomes" id="UP001623591"/>
    </source>
</evidence>
<protein>
    <submittedName>
        <fullName evidence="6">Radical SAM/SPASM domain-containing protein</fullName>
    </submittedName>
</protein>
<dbReference type="SFLD" id="SFLDS00029">
    <property type="entry name" value="Radical_SAM"/>
    <property type="match status" value="1"/>
</dbReference>
<keyword evidence="3" id="KW-0408">Iron</keyword>
<dbReference type="SMART" id="SM00729">
    <property type="entry name" value="Elp3"/>
    <property type="match status" value="1"/>
</dbReference>
<comment type="caution">
    <text evidence="6">The sequence shown here is derived from an EMBL/GenBank/DDBJ whole genome shotgun (WGS) entry which is preliminary data.</text>
</comment>
<dbReference type="CDD" id="cd01335">
    <property type="entry name" value="Radical_SAM"/>
    <property type="match status" value="1"/>
</dbReference>
<dbReference type="Gene3D" id="3.20.20.70">
    <property type="entry name" value="Aldolase class I"/>
    <property type="match status" value="1"/>
</dbReference>
<evidence type="ECO:0000313" key="6">
    <source>
        <dbReference type="EMBL" id="MFL0248723.1"/>
    </source>
</evidence>
<keyword evidence="2" id="KW-0479">Metal-binding</keyword>
<accession>A0ABW8TAG5</accession>
<dbReference type="Pfam" id="PF04055">
    <property type="entry name" value="Radical_SAM"/>
    <property type="match status" value="1"/>
</dbReference>
<keyword evidence="7" id="KW-1185">Reference proteome</keyword>
<dbReference type="InterPro" id="IPR058240">
    <property type="entry name" value="rSAM_sf"/>
</dbReference>
<evidence type="ECO:0000256" key="1">
    <source>
        <dbReference type="ARBA" id="ARBA00022691"/>
    </source>
</evidence>
<dbReference type="InterPro" id="IPR050377">
    <property type="entry name" value="Radical_SAM_PqqE_MftC-like"/>
</dbReference>
<proteinExistence type="predicted"/>
<dbReference type="PROSITE" id="PS51918">
    <property type="entry name" value="RADICAL_SAM"/>
    <property type="match status" value="1"/>
</dbReference>
<evidence type="ECO:0000259" key="5">
    <source>
        <dbReference type="PROSITE" id="PS51918"/>
    </source>
</evidence>
<dbReference type="SFLD" id="SFLDG01386">
    <property type="entry name" value="main_SPASM_domain-containing"/>
    <property type="match status" value="1"/>
</dbReference>
<keyword evidence="4" id="KW-0411">Iron-sulfur</keyword>
<evidence type="ECO:0000256" key="2">
    <source>
        <dbReference type="ARBA" id="ARBA00022723"/>
    </source>
</evidence>